<dbReference type="PRINTS" id="PR00376">
    <property type="entry name" value="IL1BCENZYME"/>
</dbReference>
<name>A0A1I8Q7A0_STOCA</name>
<dbReference type="InterPro" id="IPR029030">
    <property type="entry name" value="Caspase-like_dom_sf"/>
</dbReference>
<dbReference type="InterPro" id="IPR033139">
    <property type="entry name" value="Caspase_cys_AS"/>
</dbReference>
<dbReference type="OrthoDB" id="6116485at2759"/>
<dbReference type="GO" id="GO:0006915">
    <property type="term" value="P:apoptotic process"/>
    <property type="evidence" value="ECO:0007669"/>
    <property type="project" value="UniProtKB-KW"/>
</dbReference>
<dbReference type="GO" id="GO:0051604">
    <property type="term" value="P:protein maturation"/>
    <property type="evidence" value="ECO:0007669"/>
    <property type="project" value="UniProtKB-ARBA"/>
</dbReference>
<feature type="domain" description="Caspase family p20" evidence="5">
    <location>
        <begin position="1"/>
        <end position="63"/>
    </location>
</feature>
<evidence type="ECO:0000256" key="2">
    <source>
        <dbReference type="ARBA" id="ARBA00022703"/>
    </source>
</evidence>
<dbReference type="GO" id="GO:0005737">
    <property type="term" value="C:cytoplasm"/>
    <property type="evidence" value="ECO:0007669"/>
    <property type="project" value="UniProtKB-ARBA"/>
</dbReference>
<dbReference type="STRING" id="35570.A0A1I8Q7A0"/>
<dbReference type="PANTHER" id="PTHR48169:SF7">
    <property type="entry name" value="CASPASE 10"/>
    <property type="match status" value="1"/>
</dbReference>
<organism evidence="6 7">
    <name type="scientific">Stomoxys calcitrans</name>
    <name type="common">Stable fly</name>
    <name type="synonym">Conops calcitrans</name>
    <dbReference type="NCBI Taxonomy" id="35570"/>
    <lineage>
        <taxon>Eukaryota</taxon>
        <taxon>Metazoa</taxon>
        <taxon>Ecdysozoa</taxon>
        <taxon>Arthropoda</taxon>
        <taxon>Hexapoda</taxon>
        <taxon>Insecta</taxon>
        <taxon>Pterygota</taxon>
        <taxon>Neoptera</taxon>
        <taxon>Endopterygota</taxon>
        <taxon>Diptera</taxon>
        <taxon>Brachycera</taxon>
        <taxon>Muscomorpha</taxon>
        <taxon>Muscoidea</taxon>
        <taxon>Muscidae</taxon>
        <taxon>Stomoxys</taxon>
    </lineage>
</organism>
<evidence type="ECO:0000259" key="5">
    <source>
        <dbReference type="PROSITE" id="PS50208"/>
    </source>
</evidence>
<dbReference type="GO" id="GO:0004197">
    <property type="term" value="F:cysteine-type endopeptidase activity"/>
    <property type="evidence" value="ECO:0007669"/>
    <property type="project" value="InterPro"/>
</dbReference>
<dbReference type="InterPro" id="IPR002138">
    <property type="entry name" value="Pept_C14_p10"/>
</dbReference>
<dbReference type="PROSITE" id="PS01122">
    <property type="entry name" value="CASPASE_CYS"/>
    <property type="match status" value="1"/>
</dbReference>
<keyword evidence="7" id="KW-1185">Reference proteome</keyword>
<dbReference type="InterPro" id="IPR001309">
    <property type="entry name" value="Pept_C14_p20"/>
</dbReference>
<dbReference type="PROSITE" id="PS50207">
    <property type="entry name" value="CASPASE_P10"/>
    <property type="match status" value="1"/>
</dbReference>
<dbReference type="VEuPathDB" id="VectorBase:SCAU014550"/>
<dbReference type="GO" id="GO:0006508">
    <property type="term" value="P:proteolysis"/>
    <property type="evidence" value="ECO:0007669"/>
    <property type="project" value="InterPro"/>
</dbReference>
<evidence type="ECO:0008006" key="8">
    <source>
        <dbReference type="Google" id="ProtNLM"/>
    </source>
</evidence>
<dbReference type="PANTHER" id="PTHR48169">
    <property type="entry name" value="DED DOMAIN-CONTAINING PROTEIN"/>
    <property type="match status" value="1"/>
</dbReference>
<dbReference type="SMART" id="SM00115">
    <property type="entry name" value="CASc"/>
    <property type="match status" value="1"/>
</dbReference>
<evidence type="ECO:0000256" key="1">
    <source>
        <dbReference type="ARBA" id="ARBA00010134"/>
    </source>
</evidence>
<feature type="domain" description="Caspase family p10" evidence="4">
    <location>
        <begin position="81"/>
        <end position="172"/>
    </location>
</feature>
<evidence type="ECO:0000259" key="4">
    <source>
        <dbReference type="PROSITE" id="PS50207"/>
    </source>
</evidence>
<dbReference type="PROSITE" id="PS50208">
    <property type="entry name" value="CASPASE_P20"/>
    <property type="match status" value="1"/>
</dbReference>
<gene>
    <name evidence="6" type="primary">106085435</name>
</gene>
<evidence type="ECO:0000313" key="7">
    <source>
        <dbReference type="Proteomes" id="UP000095300"/>
    </source>
</evidence>
<evidence type="ECO:0000256" key="3">
    <source>
        <dbReference type="RuleBase" id="RU003971"/>
    </source>
</evidence>
<evidence type="ECO:0000313" key="6">
    <source>
        <dbReference type="EnsemblMetazoa" id="SCAU014550-PA"/>
    </source>
</evidence>
<keyword evidence="2" id="KW-0053">Apoptosis</keyword>
<sequence>MDHTNNDCIAIIISTHGERGDYLHAYDKKYYIGALFQIFTPDNCPTLAGKPKLFFIQACRGRNCESGVAIHTDSYESSSFLNFRIPLHADFLVAHSTVPDCTAYRSISGSAFLRILSERLQNNNNHKDLVTLLTLVNREIALELNCINKDTNAVTKQMPCFTSTLMHILRFN</sequence>
<reference evidence="6" key="1">
    <citation type="submission" date="2020-05" db="UniProtKB">
        <authorList>
            <consortium name="EnsemblMetazoa"/>
        </authorList>
    </citation>
    <scope>IDENTIFICATION</scope>
    <source>
        <strain evidence="6">USDA</strain>
    </source>
</reference>
<dbReference type="SUPFAM" id="SSF52129">
    <property type="entry name" value="Caspase-like"/>
    <property type="match status" value="1"/>
</dbReference>
<dbReference type="GO" id="GO:0043067">
    <property type="term" value="P:regulation of programmed cell death"/>
    <property type="evidence" value="ECO:0007669"/>
    <property type="project" value="UniProtKB-ARBA"/>
</dbReference>
<dbReference type="Gene3D" id="3.40.50.1460">
    <property type="match status" value="1"/>
</dbReference>
<accession>A0A1I8Q7A0</accession>
<dbReference type="AlphaFoldDB" id="A0A1I8Q7A0"/>
<dbReference type="Pfam" id="PF00656">
    <property type="entry name" value="Peptidase_C14"/>
    <property type="match status" value="1"/>
</dbReference>
<dbReference type="EnsemblMetazoa" id="SCAU014550-RA">
    <property type="protein sequence ID" value="SCAU014550-PA"/>
    <property type="gene ID" value="SCAU014550"/>
</dbReference>
<dbReference type="Proteomes" id="UP000095300">
    <property type="component" value="Unassembled WGS sequence"/>
</dbReference>
<dbReference type="InterPro" id="IPR015917">
    <property type="entry name" value="Pept_C14A"/>
</dbReference>
<comment type="similarity">
    <text evidence="1 3">Belongs to the peptidase C14A family.</text>
</comment>
<dbReference type="InterPro" id="IPR011600">
    <property type="entry name" value="Pept_C14_caspase"/>
</dbReference>
<protein>
    <recommendedName>
        <fullName evidence="8">Caspase family p20 domain-containing protein</fullName>
    </recommendedName>
</protein>
<proteinExistence type="inferred from homology"/>